<dbReference type="OrthoDB" id="23911at2157"/>
<evidence type="ECO:0000256" key="2">
    <source>
        <dbReference type="ARBA" id="ARBA00004887"/>
    </source>
</evidence>
<proteinExistence type="inferred from homology"/>
<evidence type="ECO:0000256" key="6">
    <source>
        <dbReference type="ARBA" id="ARBA00022619"/>
    </source>
</evidence>
<dbReference type="InterPro" id="IPR002180">
    <property type="entry name" value="LS/RS"/>
</dbReference>
<organism evidence="10 11">
    <name type="scientific">Sulfuracidifex tepidarius</name>
    <dbReference type="NCBI Taxonomy" id="1294262"/>
    <lineage>
        <taxon>Archaea</taxon>
        <taxon>Thermoproteota</taxon>
        <taxon>Thermoprotei</taxon>
        <taxon>Sulfolobales</taxon>
        <taxon>Sulfolobaceae</taxon>
        <taxon>Sulfuracidifex</taxon>
    </lineage>
</organism>
<evidence type="ECO:0000313" key="10">
    <source>
        <dbReference type="EMBL" id="BBG24189.1"/>
    </source>
</evidence>
<comment type="similarity">
    <text evidence="3 9">Belongs to the DMRL synthase family.</text>
</comment>
<name>A0A510DVI5_9CREN</name>
<dbReference type="Gene3D" id="3.40.50.960">
    <property type="entry name" value="Lumazine/riboflavin synthase"/>
    <property type="match status" value="1"/>
</dbReference>
<sequence length="154" mass="17179">MRKYGVADTTFSRVNMGDIAERTIRKDDNDCEIVRYTVPGIKDLPVAAKKLIDSGCDGVITLGWVGRTQLDKYSYISSSIGLIMVQILTSKHVMDVTVHEEEAEHPDDLVRIAEDRATKHARNLVRLVRDGGKSLREYAGKGLRQGYENAGELD</sequence>
<keyword evidence="7 9" id="KW-0808">Transferase</keyword>
<dbReference type="SUPFAM" id="SSF52121">
    <property type="entry name" value="Lumazine synthase"/>
    <property type="match status" value="1"/>
</dbReference>
<evidence type="ECO:0000256" key="3">
    <source>
        <dbReference type="ARBA" id="ARBA00007424"/>
    </source>
</evidence>
<dbReference type="InterPro" id="IPR006399">
    <property type="entry name" value="Ribfl_synth_arc"/>
</dbReference>
<dbReference type="EMBL" id="AP018929">
    <property type="protein sequence ID" value="BBG24189.1"/>
    <property type="molecule type" value="Genomic_DNA"/>
</dbReference>
<evidence type="ECO:0000256" key="1">
    <source>
        <dbReference type="ARBA" id="ARBA00000968"/>
    </source>
</evidence>
<dbReference type="GO" id="GO:0009231">
    <property type="term" value="P:riboflavin biosynthetic process"/>
    <property type="evidence" value="ECO:0007669"/>
    <property type="project" value="UniProtKB-UniPathway"/>
</dbReference>
<evidence type="ECO:0000256" key="5">
    <source>
        <dbReference type="ARBA" id="ARBA00013950"/>
    </source>
</evidence>
<accession>A0A510DVI5</accession>
<dbReference type="NCBIfam" id="TIGR01506">
    <property type="entry name" value="ribC_arch"/>
    <property type="match status" value="1"/>
</dbReference>
<dbReference type="Pfam" id="PF00885">
    <property type="entry name" value="DMRL_synthase"/>
    <property type="match status" value="1"/>
</dbReference>
<gene>
    <name evidence="10" type="ORF">IC006_1496</name>
</gene>
<dbReference type="GO" id="GO:0004746">
    <property type="term" value="F:riboflavin synthase activity"/>
    <property type="evidence" value="ECO:0007669"/>
    <property type="project" value="UniProtKB-UniRule"/>
</dbReference>
<evidence type="ECO:0000256" key="4">
    <source>
        <dbReference type="ARBA" id="ARBA00012827"/>
    </source>
</evidence>
<dbReference type="UniPathway" id="UPA00275">
    <property type="reaction ID" value="UER00405"/>
</dbReference>
<dbReference type="AlphaFoldDB" id="A0A510DVI5"/>
<comment type="pathway">
    <text evidence="2">Cofactor biosynthesis; riboflavin biosynthesis; riboflavin from 2-hydroxy-3-oxobutyl phosphate and 5-amino-6-(D-ribitylamino)uracil: step 2/2.</text>
</comment>
<dbReference type="CDD" id="cd09210">
    <property type="entry name" value="Riboflavin_synthase_archaeal"/>
    <property type="match status" value="1"/>
</dbReference>
<evidence type="ECO:0000256" key="7">
    <source>
        <dbReference type="ARBA" id="ARBA00022679"/>
    </source>
</evidence>
<dbReference type="EC" id="2.5.1.9" evidence="4 8"/>
<dbReference type="GO" id="GO:0009349">
    <property type="term" value="C:riboflavin synthase complex"/>
    <property type="evidence" value="ECO:0007669"/>
    <property type="project" value="InterPro"/>
</dbReference>
<dbReference type="KEGG" id="step:IC006_1496"/>
<evidence type="ECO:0000256" key="8">
    <source>
        <dbReference type="NCBIfam" id="TIGR01506"/>
    </source>
</evidence>
<evidence type="ECO:0000256" key="9">
    <source>
        <dbReference type="PIRNR" id="PIRNR015750"/>
    </source>
</evidence>
<dbReference type="STRING" id="1294262.GCA_001316085_00550"/>
<dbReference type="InterPro" id="IPR036467">
    <property type="entry name" value="LS/RS_sf"/>
</dbReference>
<keyword evidence="6 9" id="KW-0686">Riboflavin biosynthesis</keyword>
<dbReference type="Proteomes" id="UP000322983">
    <property type="component" value="Chromosome"/>
</dbReference>
<reference evidence="10 11" key="1">
    <citation type="journal article" date="2020" name="Int. J. Syst. Evol. Microbiol.">
        <title>Sulfuracidifex tepidarius gen. nov., sp. nov. and transfer of Sulfolobus metallicus Huber and Stetter 1992 to the genus Sulfuracidifex as Sulfuracidifex metallicus comb. nov.</title>
        <authorList>
            <person name="Itoh T."/>
            <person name="Miura T."/>
            <person name="Sakai H.D."/>
            <person name="Kato S."/>
            <person name="Ohkuma M."/>
            <person name="Takashina T."/>
        </authorList>
    </citation>
    <scope>NUCLEOTIDE SEQUENCE [LARGE SCALE GENOMIC DNA]</scope>
    <source>
        <strain evidence="10 11">IC-006</strain>
    </source>
</reference>
<keyword evidence="11" id="KW-1185">Reference proteome</keyword>
<evidence type="ECO:0000313" key="11">
    <source>
        <dbReference type="Proteomes" id="UP000322983"/>
    </source>
</evidence>
<dbReference type="PIRSF" id="PIRSF015750">
    <property type="entry name" value="Ribfl_synth_arc"/>
    <property type="match status" value="1"/>
</dbReference>
<comment type="catalytic activity">
    <reaction evidence="1 9">
        <text>2 6,7-dimethyl-8-(1-D-ribityl)lumazine + H(+) = 5-amino-6-(D-ribitylamino)uracil + riboflavin</text>
        <dbReference type="Rhea" id="RHEA:20772"/>
        <dbReference type="ChEBI" id="CHEBI:15378"/>
        <dbReference type="ChEBI" id="CHEBI:15934"/>
        <dbReference type="ChEBI" id="CHEBI:57986"/>
        <dbReference type="ChEBI" id="CHEBI:58201"/>
        <dbReference type="EC" id="2.5.1.9"/>
    </reaction>
</comment>
<protein>
    <recommendedName>
        <fullName evidence="5 8">Riboflavin synthase</fullName>
        <ecNumber evidence="4 8">2.5.1.9</ecNumber>
    </recommendedName>
</protein>